<sequence>MLPFAVEEFLRYEAPLQLLARTAARDGEVGGVPIAKGARLLVGWAAANRDPAVFPDPAAIDADRPGNRHLAFGVGLHRCLGSNVACSTIRITLEEVLRRLPDFQLVGEVERYPDAALIYSPLALPATFTPGSPG</sequence>
<dbReference type="GO" id="GO:0005506">
    <property type="term" value="F:iron ion binding"/>
    <property type="evidence" value="ECO:0007669"/>
    <property type="project" value="InterPro"/>
</dbReference>
<reference evidence="3 4" key="1">
    <citation type="submission" date="2017-06" db="EMBL/GenBank/DDBJ databases">
        <authorList>
            <person name="Kim H.J."/>
            <person name="Triplett B.A."/>
        </authorList>
    </citation>
    <scope>NUCLEOTIDE SEQUENCE [LARGE SCALE GENOMIC DNA]</scope>
    <source>
        <strain evidence="3">FRACA_ARgP5</strain>
    </source>
</reference>
<dbReference type="InterPro" id="IPR017972">
    <property type="entry name" value="Cyt_P450_CS"/>
</dbReference>
<dbReference type="PROSITE" id="PS00086">
    <property type="entry name" value="CYTOCHROME_P450"/>
    <property type="match status" value="1"/>
</dbReference>
<dbReference type="PANTHER" id="PTHR46696:SF6">
    <property type="entry name" value="P450, PUTATIVE (EUROFUNG)-RELATED"/>
    <property type="match status" value="1"/>
</dbReference>
<dbReference type="InterPro" id="IPR036396">
    <property type="entry name" value="Cyt_P450_sf"/>
</dbReference>
<dbReference type="InterPro" id="IPR001128">
    <property type="entry name" value="Cyt_P450"/>
</dbReference>
<comment type="similarity">
    <text evidence="1 2">Belongs to the cytochrome P450 family.</text>
</comment>
<dbReference type="SUPFAM" id="SSF48264">
    <property type="entry name" value="Cytochrome P450"/>
    <property type="match status" value="1"/>
</dbReference>
<dbReference type="InterPro" id="IPR002397">
    <property type="entry name" value="Cyt_P450_B"/>
</dbReference>
<evidence type="ECO:0000256" key="1">
    <source>
        <dbReference type="ARBA" id="ARBA00010617"/>
    </source>
</evidence>
<evidence type="ECO:0000313" key="4">
    <source>
        <dbReference type="Proteomes" id="UP000234331"/>
    </source>
</evidence>
<dbReference type="AlphaFoldDB" id="A0A2I2KX04"/>
<proteinExistence type="inferred from homology"/>
<keyword evidence="2" id="KW-0408">Iron</keyword>
<keyword evidence="4" id="KW-1185">Reference proteome</keyword>
<organism evidence="3 4">
    <name type="scientific">Frankia canadensis</name>
    <dbReference type="NCBI Taxonomy" id="1836972"/>
    <lineage>
        <taxon>Bacteria</taxon>
        <taxon>Bacillati</taxon>
        <taxon>Actinomycetota</taxon>
        <taxon>Actinomycetes</taxon>
        <taxon>Frankiales</taxon>
        <taxon>Frankiaceae</taxon>
        <taxon>Frankia</taxon>
    </lineage>
</organism>
<dbReference type="Pfam" id="PF00067">
    <property type="entry name" value="p450"/>
    <property type="match status" value="1"/>
</dbReference>
<dbReference type="GO" id="GO:0004497">
    <property type="term" value="F:monooxygenase activity"/>
    <property type="evidence" value="ECO:0007669"/>
    <property type="project" value="UniProtKB-KW"/>
</dbReference>
<protein>
    <submittedName>
        <fullName evidence="3">Cytochrome P450 140</fullName>
        <ecNumber evidence="3">1.14.-.-</ecNumber>
    </submittedName>
</protein>
<dbReference type="Proteomes" id="UP000234331">
    <property type="component" value="Unassembled WGS sequence"/>
</dbReference>
<dbReference type="EC" id="1.14.-.-" evidence="3"/>
<accession>A0A2I2KX04</accession>
<gene>
    <name evidence="3" type="ORF">FRACA_4170003</name>
</gene>
<dbReference type="PANTHER" id="PTHR46696">
    <property type="entry name" value="P450, PUTATIVE (EUROFUNG)-RELATED"/>
    <property type="match status" value="1"/>
</dbReference>
<keyword evidence="2" id="KW-0349">Heme</keyword>
<evidence type="ECO:0000256" key="2">
    <source>
        <dbReference type="RuleBase" id="RU000461"/>
    </source>
</evidence>
<dbReference type="Gene3D" id="1.10.630.10">
    <property type="entry name" value="Cytochrome P450"/>
    <property type="match status" value="1"/>
</dbReference>
<dbReference type="EMBL" id="FZMO01000354">
    <property type="protein sequence ID" value="SNQ50195.1"/>
    <property type="molecule type" value="Genomic_DNA"/>
</dbReference>
<evidence type="ECO:0000313" key="3">
    <source>
        <dbReference type="EMBL" id="SNQ50195.1"/>
    </source>
</evidence>
<name>A0A2I2KX04_9ACTN</name>
<dbReference type="PRINTS" id="PR00359">
    <property type="entry name" value="BP450"/>
</dbReference>
<dbReference type="RefSeq" id="WP_165818557.1">
    <property type="nucleotide sequence ID" value="NZ_FZMO01000354.1"/>
</dbReference>
<dbReference type="GO" id="GO:0016705">
    <property type="term" value="F:oxidoreductase activity, acting on paired donors, with incorporation or reduction of molecular oxygen"/>
    <property type="evidence" value="ECO:0007669"/>
    <property type="project" value="InterPro"/>
</dbReference>
<keyword evidence="2" id="KW-0503">Monooxygenase</keyword>
<keyword evidence="2" id="KW-0479">Metal-binding</keyword>
<keyword evidence="2 3" id="KW-0560">Oxidoreductase</keyword>
<dbReference type="GO" id="GO:0020037">
    <property type="term" value="F:heme binding"/>
    <property type="evidence" value="ECO:0007669"/>
    <property type="project" value="InterPro"/>
</dbReference>